<dbReference type="InterPro" id="IPR050416">
    <property type="entry name" value="FAD-linked_Oxidoreductase"/>
</dbReference>
<accession>Q5ATH5</accession>
<dbReference type="AlphaFoldDB" id="Q5ATH5"/>
<protein>
    <submittedName>
        <fullName evidence="8">FAD-dependent monooxygenase (Eurofung)</fullName>
    </submittedName>
</protein>
<keyword evidence="5" id="KW-0560">Oxidoreductase</keyword>
<dbReference type="STRING" id="227321.Q5ATH5"/>
<dbReference type="RefSeq" id="XP_681674.1">
    <property type="nucleotide sequence ID" value="XM_676582.1"/>
</dbReference>
<dbReference type="GO" id="GO:0016491">
    <property type="term" value="F:oxidoreductase activity"/>
    <property type="evidence" value="ECO:0000318"/>
    <property type="project" value="GO_Central"/>
</dbReference>
<dbReference type="InterPro" id="IPR036318">
    <property type="entry name" value="FAD-bd_PCMH-like_sf"/>
</dbReference>
<dbReference type="PANTHER" id="PTHR42973">
    <property type="entry name" value="BINDING OXIDOREDUCTASE, PUTATIVE (AFU_ORTHOLOGUE AFUA_1G17690)-RELATED"/>
    <property type="match status" value="1"/>
</dbReference>
<dbReference type="KEGG" id="ani:ANIA_08405"/>
<dbReference type="Gene3D" id="3.40.462.20">
    <property type="match status" value="1"/>
</dbReference>
<dbReference type="SUPFAM" id="SSF56176">
    <property type="entry name" value="FAD-binding/transporter-associated domain-like"/>
    <property type="match status" value="1"/>
</dbReference>
<evidence type="ECO:0000256" key="5">
    <source>
        <dbReference type="ARBA" id="ARBA00023002"/>
    </source>
</evidence>
<evidence type="ECO:0000256" key="1">
    <source>
        <dbReference type="ARBA" id="ARBA00001974"/>
    </source>
</evidence>
<sequence>MRMIFLELPFLVLLAAAGSALAAPRNGDCKLTPHDAAWPSDEEWSALNATINGTLIRTTPAASSCYPGNPFNAPTNCTEVMAHWSYAAYHAAWPESIDYSIFTNHSCLPPGVDGNEAQIMIAMKWADDRNIRVVIKGTGHDLNGRSTGAYALSIWTHNLSHFRHDPAWRIPGTNSTADVVVLGSGNNWGSAYTAVHSINRALVGGEDATVGLGGLVQNGGHGLLSSTHGLASDNLYQVTVITPDGRRLVANDVQNKDLFWAVRGAGGGQFGVATEFVLATHPVPENVVSGGLTFYAVQGAGLNASDASLDALVETARSIPDLMDSGLTGTVMALTGTRATSLLGLSINEYLPGIAGVINLTKFNSTIASMNMTLNELASRLSRASGDRVTIALQTISSQSYWSSTKPNSSASQSAGASSMISSRLLGRRELVDTPSDQVRHYLRQILTPPTGSSGSMALFGLQGGPATSKTSILRRGSVHPAWRRAYAHLMTYGAPVNDSADAKAALETGAVWYEGHIEPVWRKWTGEEGGSYANEGNVFSSTWKEDFYGPRDSGIYEKLLGIKKTYDPKGSLFVWGGVGSDEWEYDLHTGLLCQA</sequence>
<dbReference type="GO" id="GO:0004497">
    <property type="term" value="F:monooxygenase activity"/>
    <property type="evidence" value="ECO:0007669"/>
    <property type="project" value="UniProtKB-KW"/>
</dbReference>
<dbReference type="Gene3D" id="3.30.465.10">
    <property type="match status" value="1"/>
</dbReference>
<comment type="similarity">
    <text evidence="2">Belongs to the oxygen-dependent FAD-linked oxidoreductase family.</text>
</comment>
<evidence type="ECO:0000313" key="9">
    <source>
        <dbReference type="Proteomes" id="UP000000560"/>
    </source>
</evidence>
<dbReference type="PANTHER" id="PTHR42973:SF39">
    <property type="entry name" value="FAD-BINDING PCMH-TYPE DOMAIN-CONTAINING PROTEIN"/>
    <property type="match status" value="1"/>
</dbReference>
<proteinExistence type="inferred from homology"/>
<gene>
    <name evidence="8" type="ORF">ANIA_08405</name>
</gene>
<comment type="cofactor">
    <cofactor evidence="1">
        <name>FAD</name>
        <dbReference type="ChEBI" id="CHEBI:57692"/>
    </cofactor>
</comment>
<dbReference type="Proteomes" id="UP000000560">
    <property type="component" value="Chromosome V"/>
</dbReference>
<dbReference type="OrthoDB" id="9983560at2759"/>
<keyword evidence="4" id="KW-0274">FAD</keyword>
<evidence type="ECO:0000256" key="2">
    <source>
        <dbReference type="ARBA" id="ARBA00005466"/>
    </source>
</evidence>
<dbReference type="eggNOG" id="ENOG502R4XF">
    <property type="taxonomic scope" value="Eukaryota"/>
</dbReference>
<dbReference type="OMA" id="SSCWPGN"/>
<feature type="domain" description="FAD-binding PCMH-type" evidence="7">
    <location>
        <begin position="101"/>
        <end position="283"/>
    </location>
</feature>
<evidence type="ECO:0000313" key="8">
    <source>
        <dbReference type="EMBL" id="CBF80472.1"/>
    </source>
</evidence>
<dbReference type="EMBL" id="BN001305">
    <property type="protein sequence ID" value="CBF80472.1"/>
    <property type="molecule type" value="Genomic_DNA"/>
</dbReference>
<reference evidence="9" key="1">
    <citation type="journal article" date="2005" name="Nature">
        <title>Sequencing of Aspergillus nidulans and comparative analysis with A. fumigatus and A. oryzae.</title>
        <authorList>
            <person name="Galagan J.E."/>
            <person name="Calvo S.E."/>
            <person name="Cuomo C."/>
            <person name="Ma L.J."/>
            <person name="Wortman J.R."/>
            <person name="Batzoglou S."/>
            <person name="Lee S.I."/>
            <person name="Basturkmen M."/>
            <person name="Spevak C.C."/>
            <person name="Clutterbuck J."/>
            <person name="Kapitonov V."/>
            <person name="Jurka J."/>
            <person name="Scazzocchio C."/>
            <person name="Farman M."/>
            <person name="Butler J."/>
            <person name="Purcell S."/>
            <person name="Harris S."/>
            <person name="Braus G.H."/>
            <person name="Draht O."/>
            <person name="Busch S."/>
            <person name="D'Enfert C."/>
            <person name="Bouchier C."/>
            <person name="Goldman G.H."/>
            <person name="Bell-Pedersen D."/>
            <person name="Griffiths-Jones S."/>
            <person name="Doonan J.H."/>
            <person name="Yu J."/>
            <person name="Vienken K."/>
            <person name="Pain A."/>
            <person name="Freitag M."/>
            <person name="Selker E.U."/>
            <person name="Archer D.B."/>
            <person name="Penalva M.A."/>
            <person name="Oakley B.R."/>
            <person name="Momany M."/>
            <person name="Tanaka T."/>
            <person name="Kumagai T."/>
            <person name="Asai K."/>
            <person name="Machida M."/>
            <person name="Nierman W.C."/>
            <person name="Denning D.W."/>
            <person name="Caddick M."/>
            <person name="Hynes M."/>
            <person name="Paoletti M."/>
            <person name="Fischer R."/>
            <person name="Miller B."/>
            <person name="Dyer P."/>
            <person name="Sachs M.S."/>
            <person name="Osmani S.A."/>
            <person name="Birren B.W."/>
        </authorList>
    </citation>
    <scope>NUCLEOTIDE SEQUENCE [LARGE SCALE GENOMIC DNA]</scope>
    <source>
        <strain evidence="9">FGSC A4 / ATCC 38163 / CBS 112.46 / NRRL 194 / M139</strain>
    </source>
</reference>
<keyword evidence="6" id="KW-0732">Signal</keyword>
<keyword evidence="8" id="KW-0503">Monooxygenase</keyword>
<evidence type="ECO:0000256" key="6">
    <source>
        <dbReference type="SAM" id="SignalP"/>
    </source>
</evidence>
<evidence type="ECO:0000256" key="3">
    <source>
        <dbReference type="ARBA" id="ARBA00022630"/>
    </source>
</evidence>
<feature type="signal peptide" evidence="6">
    <location>
        <begin position="1"/>
        <end position="22"/>
    </location>
</feature>
<feature type="chain" id="PRO_5010310478" evidence="6">
    <location>
        <begin position="23"/>
        <end position="596"/>
    </location>
</feature>
<reference evidence="9" key="2">
    <citation type="journal article" date="2009" name="Fungal Genet. Biol.">
        <title>The 2008 update of the Aspergillus nidulans genome annotation: a community effort.</title>
        <authorList>
            <person name="Wortman J.R."/>
            <person name="Gilsenan J.M."/>
            <person name="Joardar V."/>
            <person name="Deegan J."/>
            <person name="Clutterbuck J."/>
            <person name="Andersen M.R."/>
            <person name="Archer D."/>
            <person name="Bencina M."/>
            <person name="Braus G."/>
            <person name="Coutinho P."/>
            <person name="von Dohren H."/>
            <person name="Doonan J."/>
            <person name="Driessen A.J."/>
            <person name="Durek P."/>
            <person name="Espeso E."/>
            <person name="Fekete E."/>
            <person name="Flipphi M."/>
            <person name="Estrada C.G."/>
            <person name="Geysens S."/>
            <person name="Goldman G."/>
            <person name="de Groot P.W."/>
            <person name="Hansen K."/>
            <person name="Harris S.D."/>
            <person name="Heinekamp T."/>
            <person name="Helmstaedt K."/>
            <person name="Henrissat B."/>
            <person name="Hofmann G."/>
            <person name="Homan T."/>
            <person name="Horio T."/>
            <person name="Horiuchi H."/>
            <person name="James S."/>
            <person name="Jones M."/>
            <person name="Karaffa L."/>
            <person name="Karanyi Z."/>
            <person name="Kato M."/>
            <person name="Keller N."/>
            <person name="Kelly D.E."/>
            <person name="Kiel J.A."/>
            <person name="Kim J.M."/>
            <person name="van der Klei I.J."/>
            <person name="Klis F.M."/>
            <person name="Kovalchuk A."/>
            <person name="Krasevec N."/>
            <person name="Kubicek C.P."/>
            <person name="Liu B."/>
            <person name="Maccabe A."/>
            <person name="Meyer V."/>
            <person name="Mirabito P."/>
            <person name="Miskei M."/>
            <person name="Mos M."/>
            <person name="Mullins J."/>
            <person name="Nelson D.R."/>
            <person name="Nielsen J."/>
            <person name="Oakley B.R."/>
            <person name="Osmani S.A."/>
            <person name="Pakula T."/>
            <person name="Paszewski A."/>
            <person name="Paulsen I."/>
            <person name="Pilsyk S."/>
            <person name="Pocsi I."/>
            <person name="Punt P.J."/>
            <person name="Ram A.F."/>
            <person name="Ren Q."/>
            <person name="Robellet X."/>
            <person name="Robson G."/>
            <person name="Seiboth B."/>
            <person name="van Solingen P."/>
            <person name="Specht T."/>
            <person name="Sun J."/>
            <person name="Taheri-Talesh N."/>
            <person name="Takeshita N."/>
            <person name="Ussery D."/>
            <person name="vanKuyk P.A."/>
            <person name="Visser H."/>
            <person name="van de Vondervoort P.J."/>
            <person name="de Vries R.P."/>
            <person name="Walton J."/>
            <person name="Xiang X."/>
            <person name="Xiong Y."/>
            <person name="Zeng A.P."/>
            <person name="Brandt B.W."/>
            <person name="Cornell M.J."/>
            <person name="van den Hondel C.A."/>
            <person name="Visser J."/>
            <person name="Oliver S.G."/>
            <person name="Turner G."/>
        </authorList>
    </citation>
    <scope>GENOME REANNOTATION</scope>
    <source>
        <strain evidence="9">FGSC A4 / ATCC 38163 / CBS 112.46 / NRRL 194 / M139</strain>
    </source>
</reference>
<dbReference type="InterPro" id="IPR016169">
    <property type="entry name" value="FAD-bd_PCMH_sub2"/>
</dbReference>
<dbReference type="GeneID" id="2868625"/>
<evidence type="ECO:0000256" key="4">
    <source>
        <dbReference type="ARBA" id="ARBA00022827"/>
    </source>
</evidence>
<evidence type="ECO:0000259" key="7">
    <source>
        <dbReference type="PROSITE" id="PS51387"/>
    </source>
</evidence>
<accession>C8VEA5</accession>
<dbReference type="InterPro" id="IPR006094">
    <property type="entry name" value="Oxid_FAD_bind_N"/>
</dbReference>
<dbReference type="VEuPathDB" id="FungiDB:AN8405"/>
<dbReference type="Pfam" id="PF01565">
    <property type="entry name" value="FAD_binding_4"/>
    <property type="match status" value="1"/>
</dbReference>
<keyword evidence="3" id="KW-0285">Flavoprotein</keyword>
<name>Q5ATH5_EMENI</name>
<dbReference type="GO" id="GO:0071949">
    <property type="term" value="F:FAD binding"/>
    <property type="evidence" value="ECO:0007669"/>
    <property type="project" value="InterPro"/>
</dbReference>
<dbReference type="InParanoid" id="Q5ATH5"/>
<dbReference type="HOGENOM" id="CLU_018354_4_3_1"/>
<organism evidence="8 9">
    <name type="scientific">Emericella nidulans (strain FGSC A4 / ATCC 38163 / CBS 112.46 / NRRL 194 / M139)</name>
    <name type="common">Aspergillus nidulans</name>
    <dbReference type="NCBI Taxonomy" id="227321"/>
    <lineage>
        <taxon>Eukaryota</taxon>
        <taxon>Fungi</taxon>
        <taxon>Dikarya</taxon>
        <taxon>Ascomycota</taxon>
        <taxon>Pezizomycotina</taxon>
        <taxon>Eurotiomycetes</taxon>
        <taxon>Eurotiomycetidae</taxon>
        <taxon>Eurotiales</taxon>
        <taxon>Aspergillaceae</taxon>
        <taxon>Aspergillus</taxon>
        <taxon>Aspergillus subgen. Nidulantes</taxon>
    </lineage>
</organism>
<dbReference type="InterPro" id="IPR016166">
    <property type="entry name" value="FAD-bd_PCMH"/>
</dbReference>
<dbReference type="PROSITE" id="PS51387">
    <property type="entry name" value="FAD_PCMH"/>
    <property type="match status" value="1"/>
</dbReference>
<keyword evidence="9" id="KW-1185">Reference proteome</keyword>